<feature type="binding site" evidence="11">
    <location>
        <position position="57"/>
    </location>
    <ligand>
        <name>substrate</name>
    </ligand>
</feature>
<dbReference type="SUPFAM" id="SSF56784">
    <property type="entry name" value="HAD-like"/>
    <property type="match status" value="1"/>
</dbReference>
<evidence type="ECO:0000256" key="12">
    <source>
        <dbReference type="PIRSR" id="PIRSR610972-3"/>
    </source>
</evidence>
<comment type="similarity">
    <text evidence="1">Belongs to the HAD-like hydrolase superfamily. CbbY/CbbZ/Gph/YieH family.</text>
</comment>
<dbReference type="CDD" id="cd02598">
    <property type="entry name" value="HAD_BPGM"/>
    <property type="match status" value="1"/>
</dbReference>
<feature type="binding site" evidence="12">
    <location>
        <position position="172"/>
    </location>
    <ligand>
        <name>Mg(2+)</name>
        <dbReference type="ChEBI" id="CHEBI:18420"/>
    </ligand>
</feature>
<evidence type="ECO:0000313" key="14">
    <source>
        <dbReference type="EMBL" id="SFL74762.1"/>
    </source>
</evidence>
<name>A0A1I4K7G2_9FIRM</name>
<keyword evidence="2" id="KW-0597">Phosphoprotein</keyword>
<evidence type="ECO:0000256" key="8">
    <source>
        <dbReference type="ARBA" id="ARBA00044968"/>
    </source>
</evidence>
<evidence type="ECO:0000256" key="7">
    <source>
        <dbReference type="ARBA" id="ARBA00044926"/>
    </source>
</evidence>
<evidence type="ECO:0000256" key="9">
    <source>
        <dbReference type="ARBA" id="ARBA00044991"/>
    </source>
</evidence>
<dbReference type="SFLD" id="SFLDG01129">
    <property type="entry name" value="C1.5:_HAD__Beta-PGM__Phosphata"/>
    <property type="match status" value="1"/>
</dbReference>
<feature type="binding site" evidence="11">
    <location>
        <position position="79"/>
    </location>
    <ligand>
        <name>substrate</name>
    </ligand>
</feature>
<evidence type="ECO:0000313" key="15">
    <source>
        <dbReference type="Proteomes" id="UP000199520"/>
    </source>
</evidence>
<dbReference type="EMBL" id="FOTS01000016">
    <property type="protein sequence ID" value="SFL74762.1"/>
    <property type="molecule type" value="Genomic_DNA"/>
</dbReference>
<dbReference type="EC" id="5.4.2.6" evidence="8"/>
<accession>A0A1I4K7G2</accession>
<evidence type="ECO:0000256" key="10">
    <source>
        <dbReference type="PIRSR" id="PIRSR610972-1"/>
    </source>
</evidence>
<dbReference type="Gene3D" id="1.10.150.240">
    <property type="entry name" value="Putative phosphatase, domain 2"/>
    <property type="match status" value="1"/>
</dbReference>
<dbReference type="Pfam" id="PF00702">
    <property type="entry name" value="Hydrolase"/>
    <property type="match status" value="1"/>
</dbReference>
<dbReference type="NCBIfam" id="TIGR01509">
    <property type="entry name" value="HAD-SF-IA-v3"/>
    <property type="match status" value="1"/>
</dbReference>
<feature type="active site" description="Proton donor/acceptor" evidence="10">
    <location>
        <position position="16"/>
    </location>
</feature>
<evidence type="ECO:0000256" key="2">
    <source>
        <dbReference type="ARBA" id="ARBA00022553"/>
    </source>
</evidence>
<dbReference type="GO" id="GO:0005975">
    <property type="term" value="P:carbohydrate metabolic process"/>
    <property type="evidence" value="ECO:0007669"/>
    <property type="project" value="InterPro"/>
</dbReference>
<feature type="binding site" evidence="11">
    <location>
        <begin position="49"/>
        <end position="54"/>
    </location>
    <ligand>
        <name>substrate</name>
    </ligand>
</feature>
<evidence type="ECO:0000256" key="4">
    <source>
        <dbReference type="ARBA" id="ARBA00022842"/>
    </source>
</evidence>
<dbReference type="InterPro" id="IPR006439">
    <property type="entry name" value="HAD-SF_hydro_IA"/>
</dbReference>
<dbReference type="GO" id="GO:0000287">
    <property type="term" value="F:magnesium ion binding"/>
    <property type="evidence" value="ECO:0007669"/>
    <property type="project" value="InterPro"/>
</dbReference>
<dbReference type="NCBIfam" id="TIGR02009">
    <property type="entry name" value="PGMB-YQAB-SF"/>
    <property type="match status" value="1"/>
</dbReference>
<dbReference type="Gene3D" id="3.40.50.1000">
    <property type="entry name" value="HAD superfamily/HAD-like"/>
    <property type="match status" value="1"/>
</dbReference>
<evidence type="ECO:0000256" key="5">
    <source>
        <dbReference type="ARBA" id="ARBA00023235"/>
    </source>
</evidence>
<evidence type="ECO:0000256" key="6">
    <source>
        <dbReference type="ARBA" id="ARBA00023277"/>
    </source>
</evidence>
<keyword evidence="6" id="KW-0119">Carbohydrate metabolism</keyword>
<feature type="binding site" evidence="12">
    <location>
        <position position="16"/>
    </location>
    <ligand>
        <name>Mg(2+)</name>
        <dbReference type="ChEBI" id="CHEBI:18420"/>
    </ligand>
</feature>
<dbReference type="NCBIfam" id="TIGR01990">
    <property type="entry name" value="bPGM"/>
    <property type="match status" value="1"/>
</dbReference>
<dbReference type="InterPro" id="IPR010976">
    <property type="entry name" value="B-phosphoglucomutase_hydrolase"/>
</dbReference>
<dbReference type="GO" id="GO:0008801">
    <property type="term" value="F:beta-phosphoglucomutase activity"/>
    <property type="evidence" value="ECO:0007669"/>
    <property type="project" value="UniProtKB-EC"/>
</dbReference>
<feature type="active site" description="Nucleophile" evidence="10">
    <location>
        <position position="14"/>
    </location>
</feature>
<feature type="binding site" evidence="12">
    <location>
        <position position="173"/>
    </location>
    <ligand>
        <name>Mg(2+)</name>
        <dbReference type="ChEBI" id="CHEBI:18420"/>
    </ligand>
</feature>
<reference evidence="15" key="1">
    <citation type="submission" date="2016-10" db="EMBL/GenBank/DDBJ databases">
        <authorList>
            <person name="Varghese N."/>
            <person name="Submissions S."/>
        </authorList>
    </citation>
    <scope>NUCLEOTIDE SEQUENCE [LARGE SCALE GENOMIC DNA]</scope>
    <source>
        <strain evidence="15">DSM 13327</strain>
    </source>
</reference>
<feature type="site" description="Important for catalytic activity and assists the phosphoryl transfer reaction to Asp8 by balancing charge and orienting the reacting groups" evidence="13">
    <location>
        <position position="148"/>
    </location>
</feature>
<dbReference type="InterPro" id="IPR051600">
    <property type="entry name" value="Beta-PGM-like"/>
</dbReference>
<dbReference type="InterPro" id="IPR023214">
    <property type="entry name" value="HAD_sf"/>
</dbReference>
<comment type="catalytic activity">
    <reaction evidence="7">
        <text>beta-D-glucose 1-phosphate = beta-D-glucose 6-phosphate</text>
        <dbReference type="Rhea" id="RHEA:20113"/>
        <dbReference type="ChEBI" id="CHEBI:57684"/>
        <dbReference type="ChEBI" id="CHEBI:58247"/>
        <dbReference type="EC" id="5.4.2.6"/>
    </reaction>
</comment>
<gene>
    <name evidence="14" type="ORF">SAMN04490355_101630</name>
</gene>
<dbReference type="AlphaFoldDB" id="A0A1I4K7G2"/>
<evidence type="ECO:0000256" key="11">
    <source>
        <dbReference type="PIRSR" id="PIRSR610972-2"/>
    </source>
</evidence>
<protein>
    <recommendedName>
        <fullName evidence="9">Beta-phosphoglucomutase</fullName>
        <ecNumber evidence="8">5.4.2.6</ecNumber>
    </recommendedName>
</protein>
<feature type="binding site" evidence="11">
    <location>
        <position position="148"/>
    </location>
    <ligand>
        <name>substrate</name>
    </ligand>
</feature>
<feature type="binding site" evidence="11">
    <location>
        <begin position="14"/>
        <end position="16"/>
    </location>
    <ligand>
        <name>substrate</name>
    </ligand>
</feature>
<dbReference type="InterPro" id="IPR010972">
    <property type="entry name" value="Beta-PGM"/>
</dbReference>
<keyword evidence="4 12" id="KW-0460">Magnesium</keyword>
<evidence type="ECO:0000256" key="1">
    <source>
        <dbReference type="ARBA" id="ARBA00006171"/>
    </source>
</evidence>
<dbReference type="PANTHER" id="PTHR46193">
    <property type="entry name" value="6-PHOSPHOGLUCONATE PHOSPHATASE"/>
    <property type="match status" value="1"/>
</dbReference>
<dbReference type="SFLD" id="SFLDG01135">
    <property type="entry name" value="C1.5.6:_HAD__Beta-PGM__Phospha"/>
    <property type="match status" value="1"/>
</dbReference>
<dbReference type="Proteomes" id="UP000199520">
    <property type="component" value="Unassembled WGS sequence"/>
</dbReference>
<keyword evidence="5" id="KW-0413">Isomerase</keyword>
<organism evidence="14 15">
    <name type="scientific">Pelosinus propionicus DSM 13327</name>
    <dbReference type="NCBI Taxonomy" id="1123291"/>
    <lineage>
        <taxon>Bacteria</taxon>
        <taxon>Bacillati</taxon>
        <taxon>Bacillota</taxon>
        <taxon>Negativicutes</taxon>
        <taxon>Selenomonadales</taxon>
        <taxon>Sporomusaceae</taxon>
        <taxon>Pelosinus</taxon>
    </lineage>
</organism>
<proteinExistence type="inferred from homology"/>
<keyword evidence="15" id="KW-1185">Reference proteome</keyword>
<dbReference type="InterPro" id="IPR036412">
    <property type="entry name" value="HAD-like_sf"/>
</dbReference>
<feature type="site" description="Important for catalytic activity and assists the phosphoryl transfer reaction to Asp8 by balancing charge and orienting the reacting groups" evidence="13">
    <location>
        <position position="117"/>
    </location>
</feature>
<sequence>MNCINTQFKAFIFDMDGVLTDTVEYHYQSWQKLAIELNLSFTRKDNEKILGLSRPDSMKIFLQGRPTTESEFQQLLQKKNECFLQLIDKFSPANLLPGVSKLLNTIKQAGFRLAVASSSRNTEIVLHRLEIAKFFDSISDSNIIQHAKPAPDLFLDAAHRLGMLPRECVVFEDAAAGIEAGLSAGMLVVGIGDINLVGRAHLRYSTMAAVNLEQILAYRLDEEM</sequence>
<evidence type="ECO:0000256" key="3">
    <source>
        <dbReference type="ARBA" id="ARBA00022723"/>
    </source>
</evidence>
<feature type="binding site" evidence="11">
    <location>
        <position position="30"/>
    </location>
    <ligand>
        <name>substrate</name>
    </ligand>
</feature>
<dbReference type="SFLD" id="SFLDS00003">
    <property type="entry name" value="Haloacid_Dehalogenase"/>
    <property type="match status" value="1"/>
</dbReference>
<dbReference type="InterPro" id="IPR023198">
    <property type="entry name" value="PGP-like_dom2"/>
</dbReference>
<dbReference type="STRING" id="1123291.SAMN04490355_101630"/>
<feature type="binding site" evidence="11">
    <location>
        <begin position="117"/>
        <end position="121"/>
    </location>
    <ligand>
        <name>substrate</name>
    </ligand>
</feature>
<comment type="cofactor">
    <cofactor evidence="12">
        <name>Mg(2+)</name>
        <dbReference type="ChEBI" id="CHEBI:18420"/>
    </cofactor>
    <text evidence="12">Binds 2 magnesium ions per subunit.</text>
</comment>
<dbReference type="PANTHER" id="PTHR46193:SF18">
    <property type="entry name" value="HEXITOL PHOSPHATASE B"/>
    <property type="match status" value="1"/>
</dbReference>
<dbReference type="OrthoDB" id="9797743at2"/>
<dbReference type="RefSeq" id="WP_090936351.1">
    <property type="nucleotide sequence ID" value="NZ_FOTS01000016.1"/>
</dbReference>
<evidence type="ECO:0000256" key="13">
    <source>
        <dbReference type="PIRSR" id="PIRSR610972-4"/>
    </source>
</evidence>
<keyword evidence="3 12" id="KW-0479">Metal-binding</keyword>
<feature type="binding site" evidence="12">
    <location>
        <position position="14"/>
    </location>
    <ligand>
        <name>Mg(2+)</name>
        <dbReference type="ChEBI" id="CHEBI:18420"/>
    </ligand>
</feature>